<dbReference type="InterPro" id="IPR037401">
    <property type="entry name" value="SnoaL-like"/>
</dbReference>
<proteinExistence type="predicted"/>
<organism evidence="3 4">
    <name type="scientific">Heliobacterium mobile</name>
    <name type="common">Heliobacillus mobilis</name>
    <dbReference type="NCBI Taxonomy" id="28064"/>
    <lineage>
        <taxon>Bacteria</taxon>
        <taxon>Bacillati</taxon>
        <taxon>Bacillota</taxon>
        <taxon>Clostridia</taxon>
        <taxon>Eubacteriales</taxon>
        <taxon>Heliobacteriaceae</taxon>
        <taxon>Heliobacterium</taxon>
    </lineage>
</organism>
<dbReference type="Proteomes" id="UP000430670">
    <property type="component" value="Unassembled WGS sequence"/>
</dbReference>
<dbReference type="Gene3D" id="3.10.450.50">
    <property type="match status" value="1"/>
</dbReference>
<evidence type="ECO:0008006" key="5">
    <source>
        <dbReference type="Google" id="ProtNLM"/>
    </source>
</evidence>
<keyword evidence="4" id="KW-1185">Reference proteome</keyword>
<dbReference type="InterPro" id="IPR034660">
    <property type="entry name" value="DinB/YfiT-like"/>
</dbReference>
<evidence type="ECO:0000259" key="1">
    <source>
        <dbReference type="Pfam" id="PF12680"/>
    </source>
</evidence>
<reference evidence="3 4" key="1">
    <citation type="submission" date="2019-11" db="EMBL/GenBank/DDBJ databases">
        <title>Whole-genome sequence of a the green, strictly anaerobic photosynthetic bacterium Heliobacillus mobilis DSM 6151.</title>
        <authorList>
            <person name="Kyndt J.A."/>
            <person name="Meyer T.E."/>
        </authorList>
    </citation>
    <scope>NUCLEOTIDE SEQUENCE [LARGE SCALE GENOMIC DNA]</scope>
    <source>
        <strain evidence="3 4">DSM 6151</strain>
    </source>
</reference>
<dbReference type="Gene3D" id="1.20.120.450">
    <property type="entry name" value="dinb family like domain"/>
    <property type="match status" value="1"/>
</dbReference>
<evidence type="ECO:0000259" key="2">
    <source>
        <dbReference type="Pfam" id="PF12867"/>
    </source>
</evidence>
<dbReference type="Pfam" id="PF12680">
    <property type="entry name" value="SnoaL_2"/>
    <property type="match status" value="1"/>
</dbReference>
<dbReference type="SUPFAM" id="SSF54427">
    <property type="entry name" value="NTF2-like"/>
    <property type="match status" value="1"/>
</dbReference>
<dbReference type="InterPro" id="IPR032710">
    <property type="entry name" value="NTF2-like_dom_sf"/>
</dbReference>
<sequence length="295" mass="33868">MFYLSLPPYLSNLIELYVDTRRKLKVEIDAVPYTLREKQPIDGYWSVSEVCAHLSLVQTSVSRILEKLIKKANKETLNLQGTANWDTNLPSLPEKVSAPVKTFPEKEISFDTAWTELELIHANILHHIPELAPFDLGKLTFFHLIFGELNIYQWLRFNVEHEERHTSQIRRIKNMFLIESFIAAYNVFDVDGMVSLLHDNIIFENYSNGERNVFTEGIEDFKKIAVQSVSLFKSRKQSISDITFQGDTAEVTINFEGILAVDFSESLKAGETLNLPGKSVYRFSEGKISYIADYS</sequence>
<evidence type="ECO:0000313" key="4">
    <source>
        <dbReference type="Proteomes" id="UP000430670"/>
    </source>
</evidence>
<name>A0A6I3SQJ6_HELMO</name>
<dbReference type="AlphaFoldDB" id="A0A6I3SQJ6"/>
<feature type="domain" description="DinB-like" evidence="2">
    <location>
        <begin position="21"/>
        <end position="169"/>
    </location>
</feature>
<feature type="domain" description="SnoaL-like" evidence="1">
    <location>
        <begin position="179"/>
        <end position="290"/>
    </location>
</feature>
<gene>
    <name evidence="3" type="ORF">GJ688_18780</name>
</gene>
<dbReference type="EMBL" id="WNKU01000049">
    <property type="protein sequence ID" value="MTV50965.1"/>
    <property type="molecule type" value="Genomic_DNA"/>
</dbReference>
<accession>A0A6I3SQJ6</accession>
<evidence type="ECO:0000313" key="3">
    <source>
        <dbReference type="EMBL" id="MTV50965.1"/>
    </source>
</evidence>
<dbReference type="InterPro" id="IPR024775">
    <property type="entry name" value="DinB-like"/>
</dbReference>
<dbReference type="Pfam" id="PF12867">
    <property type="entry name" value="DinB_2"/>
    <property type="match status" value="1"/>
</dbReference>
<dbReference type="SUPFAM" id="SSF109854">
    <property type="entry name" value="DinB/YfiT-like putative metalloenzymes"/>
    <property type="match status" value="1"/>
</dbReference>
<protein>
    <recommendedName>
        <fullName evidence="5">DinB-like domain-containing protein</fullName>
    </recommendedName>
</protein>
<comment type="caution">
    <text evidence="3">The sequence shown here is derived from an EMBL/GenBank/DDBJ whole genome shotgun (WGS) entry which is preliminary data.</text>
</comment>